<keyword evidence="1" id="KW-0472">Membrane</keyword>
<name>A0A3B0XES6_9ZZZZ</name>
<reference evidence="2" key="1">
    <citation type="submission" date="2018-06" db="EMBL/GenBank/DDBJ databases">
        <authorList>
            <person name="Zhirakovskaya E."/>
        </authorList>
    </citation>
    <scope>NUCLEOTIDE SEQUENCE</scope>
</reference>
<protein>
    <recommendedName>
        <fullName evidence="3">Type II secretion system protein GspF domain-containing protein</fullName>
    </recommendedName>
</protein>
<proteinExistence type="predicted"/>
<dbReference type="EMBL" id="UOFG01000181">
    <property type="protein sequence ID" value="VAW62773.1"/>
    <property type="molecule type" value="Genomic_DNA"/>
</dbReference>
<evidence type="ECO:0000256" key="1">
    <source>
        <dbReference type="SAM" id="Phobius"/>
    </source>
</evidence>
<feature type="transmembrane region" description="Helical" evidence="1">
    <location>
        <begin position="131"/>
        <end position="157"/>
    </location>
</feature>
<feature type="transmembrane region" description="Helical" evidence="1">
    <location>
        <begin position="248"/>
        <end position="272"/>
    </location>
</feature>
<gene>
    <name evidence="2" type="ORF">MNBD_GAMMA11-3144</name>
</gene>
<evidence type="ECO:0000313" key="2">
    <source>
        <dbReference type="EMBL" id="VAW62773.1"/>
    </source>
</evidence>
<evidence type="ECO:0008006" key="3">
    <source>
        <dbReference type="Google" id="ProtNLM"/>
    </source>
</evidence>
<dbReference type="AlphaFoldDB" id="A0A3B0XES6"/>
<keyword evidence="1" id="KW-0812">Transmembrane</keyword>
<accession>A0A3B0XES6</accession>
<sequence length="282" mass="31972">MCWDRFHYLCRKCNLPDFSANDFSTFLSAVNAQKATDLYADKITEKSVAHEILTALQQTDDLALVERSVSVYARLNFGRSIDEPAQLKRVITYLVFLATVYMLVSSVYTVFVMPQFSNMYESLEVQPPGLFMWYVNYSSYMIAAIVILLLGVLLVAYQIRAMFSYKMPASDSILYNGLVPETIRNSFLSIVEIIVYPVAVVFDGKWQKLGVISAHLQEVENAGLSLVTEMQSLLVIEVNKLNRKIERFIFFLMSFVSVIIVASIIVFLMSAYSPLFIMGEGL</sequence>
<keyword evidence="1" id="KW-1133">Transmembrane helix</keyword>
<organism evidence="2">
    <name type="scientific">hydrothermal vent metagenome</name>
    <dbReference type="NCBI Taxonomy" id="652676"/>
    <lineage>
        <taxon>unclassified sequences</taxon>
        <taxon>metagenomes</taxon>
        <taxon>ecological metagenomes</taxon>
    </lineage>
</organism>
<feature type="transmembrane region" description="Helical" evidence="1">
    <location>
        <begin position="90"/>
        <end position="111"/>
    </location>
</feature>